<accession>A0A1E8GSI1</accession>
<evidence type="ECO:0000313" key="8">
    <source>
        <dbReference type="Proteomes" id="UP000178622"/>
    </source>
</evidence>
<dbReference type="PROSITE" id="PS01037">
    <property type="entry name" value="SBP_BACTERIAL_1"/>
    <property type="match status" value="1"/>
</dbReference>
<evidence type="ECO:0000256" key="1">
    <source>
        <dbReference type="ARBA" id="ARBA00004196"/>
    </source>
</evidence>
<dbReference type="Pfam" id="PF13416">
    <property type="entry name" value="SBP_bac_8"/>
    <property type="match status" value="1"/>
</dbReference>
<organism evidence="7 8">
    <name type="scientific">Floricoccus tropicus</name>
    <dbReference type="NCBI Taxonomy" id="1859473"/>
    <lineage>
        <taxon>Bacteria</taxon>
        <taxon>Bacillati</taxon>
        <taxon>Bacillota</taxon>
        <taxon>Bacilli</taxon>
        <taxon>Lactobacillales</taxon>
        <taxon>Streptococcaceae</taxon>
        <taxon>Floricoccus</taxon>
    </lineage>
</organism>
<dbReference type="InterPro" id="IPR050490">
    <property type="entry name" value="Bact_solute-bd_prot1"/>
</dbReference>
<dbReference type="EMBL" id="MKIR01000001">
    <property type="protein sequence ID" value="OFI50428.1"/>
    <property type="molecule type" value="Genomic_DNA"/>
</dbReference>
<reference evidence="8" key="1">
    <citation type="submission" date="2016-09" db="EMBL/GenBank/DDBJ databases">
        <title>Draft genome sequence of a novel species of the family Streptococcaceae isolated from flowers.</title>
        <authorList>
            <person name="Chuah L.-O."/>
            <person name="Yap K.-P."/>
            <person name="Thong K.L."/>
            <person name="Liong M.T."/>
            <person name="Ahmad R."/>
            <person name="Rusul G."/>
        </authorList>
    </citation>
    <scope>NUCLEOTIDE SEQUENCE [LARGE SCALE GENOMIC DNA]</scope>
    <source>
        <strain evidence="8">DF1</strain>
    </source>
</reference>
<dbReference type="PANTHER" id="PTHR43649:SF31">
    <property type="entry name" value="SN-GLYCEROL-3-PHOSPHATE-BINDING PERIPLASMIC PROTEIN UGPB"/>
    <property type="match status" value="1"/>
</dbReference>
<sequence length="425" mass="47798">MKFKKWAILALAVTTIASLSACGGKKSSSNDIVTEIKDETTVTFWHAMNGEQEKALTKITDDFQKENPKIKIKLQNQQEYKDLQAKLNSTMQTPKNLPTITQGHPGWFYDAAKNGQMENLTPYIENDKIGWGDQEKIRQPLLDGAKIEDIQYGIPFNKSTEALFYNEDMFREYGVEVPKTLDELKEVSKTIYQKSNGQVVGAGFDALDIYYFLGMENKGIEVNKDVPFDSKESREVVNYYADGVKDGYFQTAGSDKYVSVPFGNKKVAMFIGSISAEPFVAKNAAAAGYKYGMAVRPEKKNIQRGTDIYMFKNASGSEKTAAFEYMKYLSSPKVQLYWAQKSGYMPVVESVLENKEYLDSKDTQIPGILAESTKDLVYFPVTENSNAALNNEVKSIMENILSNPKGDREKMIQDGTKQLQAAWNQ</sequence>
<name>A0A1E8GSI1_9LACT</name>
<comment type="subcellular location">
    <subcellularLocation>
        <location evidence="1">Cell envelope</location>
    </subcellularLocation>
</comment>
<evidence type="ECO:0000256" key="4">
    <source>
        <dbReference type="ARBA" id="ARBA00022729"/>
    </source>
</evidence>
<evidence type="ECO:0000313" key="7">
    <source>
        <dbReference type="EMBL" id="OFI50428.1"/>
    </source>
</evidence>
<evidence type="ECO:0000256" key="5">
    <source>
        <dbReference type="ARBA" id="ARBA00022764"/>
    </source>
</evidence>
<dbReference type="InterPro" id="IPR006059">
    <property type="entry name" value="SBP"/>
</dbReference>
<dbReference type="GO" id="GO:0055085">
    <property type="term" value="P:transmembrane transport"/>
    <property type="evidence" value="ECO:0007669"/>
    <property type="project" value="InterPro"/>
</dbReference>
<dbReference type="PROSITE" id="PS51257">
    <property type="entry name" value="PROKAR_LIPOPROTEIN"/>
    <property type="match status" value="1"/>
</dbReference>
<feature type="signal peptide" evidence="6">
    <location>
        <begin position="1"/>
        <end position="21"/>
    </location>
</feature>
<dbReference type="SUPFAM" id="SSF53850">
    <property type="entry name" value="Periplasmic binding protein-like II"/>
    <property type="match status" value="1"/>
</dbReference>
<evidence type="ECO:0000256" key="3">
    <source>
        <dbReference type="ARBA" id="ARBA00022448"/>
    </source>
</evidence>
<dbReference type="Gene3D" id="3.40.190.10">
    <property type="entry name" value="Periplasmic binding protein-like II"/>
    <property type="match status" value="1"/>
</dbReference>
<dbReference type="InterPro" id="IPR006061">
    <property type="entry name" value="SBP_1_CS"/>
</dbReference>
<evidence type="ECO:0000256" key="2">
    <source>
        <dbReference type="ARBA" id="ARBA00008520"/>
    </source>
</evidence>
<gene>
    <name evidence="7" type="ORF">BG261_00665</name>
</gene>
<feature type="chain" id="PRO_5039596617" evidence="6">
    <location>
        <begin position="22"/>
        <end position="425"/>
    </location>
</feature>
<dbReference type="PANTHER" id="PTHR43649">
    <property type="entry name" value="ARABINOSE-BINDING PROTEIN-RELATED"/>
    <property type="match status" value="1"/>
</dbReference>
<dbReference type="RefSeq" id="WP_070791205.1">
    <property type="nucleotide sequence ID" value="NZ_MKIR01000001.1"/>
</dbReference>
<evidence type="ECO:0000256" key="6">
    <source>
        <dbReference type="SAM" id="SignalP"/>
    </source>
</evidence>
<keyword evidence="3" id="KW-0813">Transport</keyword>
<keyword evidence="4 6" id="KW-0732">Signal</keyword>
<proteinExistence type="inferred from homology"/>
<dbReference type="GO" id="GO:0030313">
    <property type="term" value="C:cell envelope"/>
    <property type="evidence" value="ECO:0007669"/>
    <property type="project" value="UniProtKB-SubCell"/>
</dbReference>
<dbReference type="STRING" id="1859473.BG261_00665"/>
<dbReference type="OrthoDB" id="9782846at2"/>
<protein>
    <submittedName>
        <fullName evidence="7">Sugar ABC transporter substrate-binding protein</fullName>
    </submittedName>
</protein>
<dbReference type="Proteomes" id="UP000178622">
    <property type="component" value="Unassembled WGS sequence"/>
</dbReference>
<dbReference type="AlphaFoldDB" id="A0A1E8GSI1"/>
<keyword evidence="8" id="KW-1185">Reference proteome</keyword>
<comment type="similarity">
    <text evidence="2">Belongs to the bacterial solute-binding protein 1 family.</text>
</comment>
<keyword evidence="5" id="KW-0574">Periplasm</keyword>
<comment type="caution">
    <text evidence="7">The sequence shown here is derived from an EMBL/GenBank/DDBJ whole genome shotgun (WGS) entry which is preliminary data.</text>
</comment>